<geneLocation type="plasmid" evidence="2 4">
    <name>pNBRC108728a</name>
</geneLocation>
<evidence type="ECO:0000256" key="1">
    <source>
        <dbReference type="SAM" id="Phobius"/>
    </source>
</evidence>
<keyword evidence="1" id="KW-0472">Membrane</keyword>
<keyword evidence="1" id="KW-1133">Transmembrane helix</keyword>
<evidence type="ECO:0000313" key="2">
    <source>
        <dbReference type="EMBL" id="BDZ52307.1"/>
    </source>
</evidence>
<accession>A0ABN6Y833</accession>
<protein>
    <submittedName>
        <fullName evidence="2">Uncharacterized protein</fullName>
    </submittedName>
</protein>
<name>A0ABN6Y833_9MICO</name>
<dbReference type="RefSeq" id="WP_286347155.1">
    <property type="nucleotide sequence ID" value="NZ_AP027733.1"/>
</dbReference>
<feature type="transmembrane region" description="Helical" evidence="1">
    <location>
        <begin position="92"/>
        <end position="116"/>
    </location>
</feature>
<keyword evidence="2" id="KW-0614">Plasmid</keyword>
<feature type="transmembrane region" description="Helical" evidence="1">
    <location>
        <begin position="15"/>
        <end position="38"/>
    </location>
</feature>
<dbReference type="EMBL" id="AP027733">
    <property type="protein sequence ID" value="BDZ52874.1"/>
    <property type="molecule type" value="Genomic_DNA"/>
</dbReference>
<keyword evidence="4" id="KW-1185">Reference proteome</keyword>
<organism evidence="2 4">
    <name type="scientific">Frondihabitans sucicola</name>
    <dbReference type="NCBI Taxonomy" id="1268041"/>
    <lineage>
        <taxon>Bacteria</taxon>
        <taxon>Bacillati</taxon>
        <taxon>Actinomycetota</taxon>
        <taxon>Actinomycetes</taxon>
        <taxon>Micrococcales</taxon>
        <taxon>Microbacteriaceae</taxon>
        <taxon>Frondihabitans</taxon>
    </lineage>
</organism>
<evidence type="ECO:0000313" key="4">
    <source>
        <dbReference type="Proteomes" id="UP001321486"/>
    </source>
</evidence>
<evidence type="ECO:0000313" key="3">
    <source>
        <dbReference type="EMBL" id="BDZ52874.1"/>
    </source>
</evidence>
<dbReference type="Proteomes" id="UP001321486">
    <property type="component" value="Plasmid pNBRC108728a"/>
</dbReference>
<reference evidence="2" key="3">
    <citation type="submission" date="2023-02" db="EMBL/GenBank/DDBJ databases">
        <authorList>
            <person name="Sun Q."/>
            <person name="Mori K."/>
        </authorList>
    </citation>
    <scope>NUCLEOTIDE SEQUENCE</scope>
    <source>
        <strain evidence="2">NBRC 108728</strain>
        <plasmid evidence="2">pNBRC108728a</plasmid>
    </source>
</reference>
<proteinExistence type="predicted"/>
<dbReference type="EMBL" id="AP027733">
    <property type="protein sequence ID" value="BDZ52307.1"/>
    <property type="molecule type" value="Genomic_DNA"/>
</dbReference>
<keyword evidence="1" id="KW-0812">Transmembrane</keyword>
<sequence>MRWDKPRPAQRSDSLTVVLIMASIVVLVILTLVDFFIYGLSSACIDACPAPSSAAAGHAVALFAWLGSFSAFVILTLFAVSPSAKLGGNGSVIALAIIPAMLVAQWLGGSLIGLMVN</sequence>
<reference evidence="2" key="1">
    <citation type="journal article" date="2014" name="Int. J. Syst. Evol. Microbiol.">
        <title>Complete genome of a new Firmicutes species belonging to the dominant human colonic microbiota ('Ruminococcus bicirculans') reveals two chromosomes and a selective capacity to utilize plant glucans.</title>
        <authorList>
            <consortium name="NISC Comparative Sequencing Program"/>
            <person name="Wegmann U."/>
            <person name="Louis P."/>
            <person name="Goesmann A."/>
            <person name="Henrissat B."/>
            <person name="Duncan S.H."/>
            <person name="Flint H.J."/>
        </authorList>
    </citation>
    <scope>NUCLEOTIDE SEQUENCE</scope>
    <source>
        <strain evidence="2">NBRC 108728</strain>
    </source>
</reference>
<reference evidence="4" key="2">
    <citation type="journal article" date="2019" name="Int. J. Syst. Evol. Microbiol.">
        <title>The Global Catalogue of Microorganisms (GCM) 10K type strain sequencing project: providing services to taxonomists for standard genome sequencing and annotation.</title>
        <authorList>
            <consortium name="The Broad Institute Genomics Platform"/>
            <consortium name="The Broad Institute Genome Sequencing Center for Infectious Disease"/>
            <person name="Wu L."/>
            <person name="Ma J."/>
        </authorList>
    </citation>
    <scope>NUCLEOTIDE SEQUENCE [LARGE SCALE GENOMIC DNA]</scope>
    <source>
        <strain evidence="4">NBRC 108728</strain>
    </source>
</reference>
<gene>
    <name evidence="2" type="ORF">GCM10025867_45480</name>
    <name evidence="3" type="ORF">GCM10025867_51150</name>
</gene>
<feature type="transmembrane region" description="Helical" evidence="1">
    <location>
        <begin position="58"/>
        <end position="80"/>
    </location>
</feature>